<dbReference type="RefSeq" id="WP_136461627.1">
    <property type="nucleotide sequence ID" value="NZ_SRKY01000001.1"/>
</dbReference>
<feature type="transmembrane region" description="Helical" evidence="9">
    <location>
        <begin position="230"/>
        <end position="248"/>
    </location>
</feature>
<feature type="transmembrane region" description="Helical" evidence="9">
    <location>
        <begin position="295"/>
        <end position="314"/>
    </location>
</feature>
<dbReference type="GO" id="GO:0005886">
    <property type="term" value="C:plasma membrane"/>
    <property type="evidence" value="ECO:0007669"/>
    <property type="project" value="UniProtKB-SubCell"/>
</dbReference>
<dbReference type="InterPro" id="IPR003445">
    <property type="entry name" value="Cat_transpt"/>
</dbReference>
<protein>
    <submittedName>
        <fullName evidence="10">TrkH family potassium uptake protein</fullName>
    </submittedName>
</protein>
<dbReference type="AlphaFoldDB" id="A0A4S4NIL4"/>
<keyword evidence="4" id="KW-1003">Cell membrane</keyword>
<comment type="subcellular location">
    <subcellularLocation>
        <location evidence="1">Cell membrane</location>
        <topology evidence="1">Multi-pass membrane protein</topology>
    </subcellularLocation>
</comment>
<feature type="transmembrane region" description="Helical" evidence="9">
    <location>
        <begin position="200"/>
        <end position="224"/>
    </location>
</feature>
<dbReference type="Pfam" id="PF02386">
    <property type="entry name" value="TrkH"/>
    <property type="match status" value="2"/>
</dbReference>
<evidence type="ECO:0000256" key="5">
    <source>
        <dbReference type="ARBA" id="ARBA00022692"/>
    </source>
</evidence>
<gene>
    <name evidence="10" type="ORF">E4Z66_03980</name>
</gene>
<feature type="transmembrane region" description="Helical" evidence="9">
    <location>
        <begin position="54"/>
        <end position="74"/>
    </location>
</feature>
<name>A0A4S4NIL4_9RHOB</name>
<comment type="caution">
    <text evidence="10">The sequence shown here is derived from an EMBL/GenBank/DDBJ whole genome shotgun (WGS) entry which is preliminary data.</text>
</comment>
<keyword evidence="5 9" id="KW-0812">Transmembrane</keyword>
<evidence type="ECO:0000256" key="9">
    <source>
        <dbReference type="SAM" id="Phobius"/>
    </source>
</evidence>
<feature type="transmembrane region" description="Helical" evidence="9">
    <location>
        <begin position="149"/>
        <end position="168"/>
    </location>
</feature>
<reference evidence="10 11" key="1">
    <citation type="submission" date="2019-04" db="EMBL/GenBank/DDBJ databases">
        <title>Shimia ponticola sp. nov., isolated from seawater.</title>
        <authorList>
            <person name="Kim Y.-O."/>
            <person name="Yoon J.-H."/>
        </authorList>
    </citation>
    <scope>NUCLEOTIDE SEQUENCE [LARGE SCALE GENOMIC DNA]</scope>
    <source>
        <strain evidence="10 11">MYP11</strain>
    </source>
</reference>
<feature type="transmembrane region" description="Helical" evidence="9">
    <location>
        <begin position="326"/>
        <end position="349"/>
    </location>
</feature>
<evidence type="ECO:0000256" key="2">
    <source>
        <dbReference type="ARBA" id="ARBA00009137"/>
    </source>
</evidence>
<dbReference type="Proteomes" id="UP000306602">
    <property type="component" value="Unassembled WGS sequence"/>
</dbReference>
<dbReference type="OrthoDB" id="7818483at2"/>
<dbReference type="GO" id="GO:0008324">
    <property type="term" value="F:monoatomic cation transmembrane transporter activity"/>
    <property type="evidence" value="ECO:0007669"/>
    <property type="project" value="InterPro"/>
</dbReference>
<evidence type="ECO:0000256" key="8">
    <source>
        <dbReference type="ARBA" id="ARBA00023136"/>
    </source>
</evidence>
<accession>A0A4S4NIL4</accession>
<sequence length="519" mass="55050">MGTIRPQKLRRTPGFWQQVSELPIFLLAFGIAAISMLVPALHGLILEDFIAARMFFYASILGTILFALIGIALSGREPATGPLGPLLSLFSIMVILPVGLAVPFFEALRTTAFFNAYLEMVSAITTTGAPVFDDPTRLSDTLHLWRAQVAWMGGFVMWVAAVAILAPLNLGGFEVTARAEPGQSQDDAARIDRADTHKRLIRSAGALLPIYVGLTLLLWVVLLAAGDRSLVALVHAMSVMSTSGISPIDGPATAGSGLTGEILLVLFMVFAVSRLTFSTDTVTVVGKGLHTDPEIQLAVAIVVSVPLLLFLRHWAGAFEVDQEEDIVSAALGLWGSFFTVTSFLSTTGFVSSHWGAAQGWSGLETPGLILMAVALVGGGVATTAGGVKLLRVFALYRHGLREMDRLVYPSSVSGARGQGRRLQRQGAFIAWIFFMLFALSLTAVSLLLASLGLGFEEAMVLSVAGLANTGPLIDAAGENPIPMVELSGGAKAVFCAAMVVGRMETLAIIALLTPELWRT</sequence>
<evidence type="ECO:0000256" key="7">
    <source>
        <dbReference type="ARBA" id="ARBA00023065"/>
    </source>
</evidence>
<organism evidence="10 11">
    <name type="scientific">Aliishimia ponticola</name>
    <dbReference type="NCBI Taxonomy" id="2499833"/>
    <lineage>
        <taxon>Bacteria</taxon>
        <taxon>Pseudomonadati</taxon>
        <taxon>Pseudomonadota</taxon>
        <taxon>Alphaproteobacteria</taxon>
        <taxon>Rhodobacterales</taxon>
        <taxon>Paracoccaceae</taxon>
        <taxon>Aliishimia</taxon>
    </lineage>
</organism>
<evidence type="ECO:0000313" key="10">
    <source>
        <dbReference type="EMBL" id="THH38735.1"/>
    </source>
</evidence>
<dbReference type="GO" id="GO:0030001">
    <property type="term" value="P:metal ion transport"/>
    <property type="evidence" value="ECO:0007669"/>
    <property type="project" value="UniProtKB-ARBA"/>
</dbReference>
<keyword evidence="6 9" id="KW-1133">Transmembrane helix</keyword>
<keyword evidence="11" id="KW-1185">Reference proteome</keyword>
<feature type="transmembrane region" description="Helical" evidence="9">
    <location>
        <begin position="21"/>
        <end position="42"/>
    </location>
</feature>
<comment type="similarity">
    <text evidence="2">Belongs to the TrkH potassium transport family.</text>
</comment>
<evidence type="ECO:0000256" key="4">
    <source>
        <dbReference type="ARBA" id="ARBA00022475"/>
    </source>
</evidence>
<keyword evidence="3" id="KW-0813">Transport</keyword>
<evidence type="ECO:0000256" key="6">
    <source>
        <dbReference type="ARBA" id="ARBA00022989"/>
    </source>
</evidence>
<dbReference type="PANTHER" id="PTHR32024:SF2">
    <property type="entry name" value="TRK SYSTEM POTASSIUM UPTAKE PROTEIN TRKG-RELATED"/>
    <property type="match status" value="1"/>
</dbReference>
<evidence type="ECO:0000256" key="1">
    <source>
        <dbReference type="ARBA" id="ARBA00004651"/>
    </source>
</evidence>
<feature type="transmembrane region" description="Helical" evidence="9">
    <location>
        <begin position="255"/>
        <end position="275"/>
    </location>
</feature>
<keyword evidence="8 9" id="KW-0472">Membrane</keyword>
<evidence type="ECO:0000256" key="3">
    <source>
        <dbReference type="ARBA" id="ARBA00022448"/>
    </source>
</evidence>
<keyword evidence="7" id="KW-0406">Ion transport</keyword>
<feature type="transmembrane region" description="Helical" evidence="9">
    <location>
        <begin position="428"/>
        <end position="453"/>
    </location>
</feature>
<evidence type="ECO:0000313" key="11">
    <source>
        <dbReference type="Proteomes" id="UP000306602"/>
    </source>
</evidence>
<proteinExistence type="inferred from homology"/>
<feature type="transmembrane region" description="Helical" evidence="9">
    <location>
        <begin position="369"/>
        <end position="396"/>
    </location>
</feature>
<dbReference type="EMBL" id="SRKY01000001">
    <property type="protein sequence ID" value="THH38735.1"/>
    <property type="molecule type" value="Genomic_DNA"/>
</dbReference>
<dbReference type="PANTHER" id="PTHR32024">
    <property type="entry name" value="TRK SYSTEM POTASSIUM UPTAKE PROTEIN TRKG-RELATED"/>
    <property type="match status" value="1"/>
</dbReference>
<feature type="transmembrane region" description="Helical" evidence="9">
    <location>
        <begin position="86"/>
        <end position="105"/>
    </location>
</feature>